<dbReference type="InterPro" id="IPR001150">
    <property type="entry name" value="Gly_radical"/>
</dbReference>
<dbReference type="PANTHER" id="PTHR30191">
    <property type="entry name" value="FORMATE ACETYLTRANSFERASE"/>
    <property type="match status" value="1"/>
</dbReference>
<dbReference type="PIRSF" id="PIRSF000379">
    <property type="entry name" value="For_Ac_trans_1"/>
    <property type="match status" value="1"/>
</dbReference>
<evidence type="ECO:0000313" key="22">
    <source>
        <dbReference type="Proteomes" id="UP000562464"/>
    </source>
</evidence>
<evidence type="ECO:0000256" key="5">
    <source>
        <dbReference type="ARBA" id="ARBA00013214"/>
    </source>
</evidence>
<dbReference type="NCBIfam" id="TIGR01255">
    <property type="entry name" value="pyr_form_ly_1"/>
    <property type="match status" value="1"/>
</dbReference>
<comment type="pathway">
    <text evidence="2 18">Fermentation; pyruvate fermentation; formate from pyruvate: step 1/1.</text>
</comment>
<dbReference type="EMBL" id="JACHHV010000018">
    <property type="protein sequence ID" value="MBB5888254.1"/>
    <property type="molecule type" value="Genomic_DNA"/>
</dbReference>
<sequence length="787" mass="88711">MKVEVTNDVFEQAWDGFTGTDWRDKASVTRFVQDNYTPYDGDESFLAGATARTLKVKKIIEDTKAHYEEVGFPFDTEVVSSIDKIPAGYIDANDKNLELIYGMQNKELYRLNFMPKGGLRVAEKILTEHGLAVDPQLHDVLSQTMTSVNDGIFRAYTSNIRKARHAHTVTGLPDAYSRGRIVGVYARLALYGADYLMKEKSREWDAITEINDENIRLKEEINMQYIALDQVAKFADTYGLNVRRPAMNVKEAIQWVNIAYMAVCRVINGAATSLGRVPIVLDIFAERDLARGTFTEEEIQEFVDDFVLKLRTVKFARAGAYDELYSGDPIFITTSMAGMGNDGRHRVTKMDFRFLNTLDTIGNAPEPNLTVLWSSKLPYTFKHYAMSMSHKHSSIQYEGVDTMAKEGYGEMSCISCCVSPLDPESEVARHNIQYFGARVNVLKAMLTGLNGGYDDVHKDYKVFDIAPVTSEYLNYDEVFENLDKSLDWLTDTYVDAMNIIHYMTDKYNYEAVQMAFLPTRVGINMGFGICGFANTVDSLSAIKYAKVKTLRDENGYIYDYEVEGDYPRYGEDDDRADDIAKMVMKMYHEKLASHKLYKNAEATVSLLTITSNVAYSKQTGNSPVHKGVFLNEDGTVNKSRLEFFSPGANPSNKAKGGWLQNLRSLAKLEFKDANDGISLTTQVSPRALGKTTEEQVSNLVAILDGYFTPGALIQGTEYAGQHVNLNVMDLKDVYDKIMRGEDVIVRISGYCVNTKYLTSEQKQELTERVFHEVLSTDENEVIHTSNI</sequence>
<evidence type="ECO:0000256" key="12">
    <source>
        <dbReference type="ARBA" id="ARBA00023315"/>
    </source>
</evidence>
<comment type="caution">
    <text evidence="21">The sequence shown here is derived from an EMBL/GenBank/DDBJ whole genome shotgun (WGS) entry which is preliminary data.</text>
</comment>
<evidence type="ECO:0000256" key="11">
    <source>
        <dbReference type="ARBA" id="ARBA00023277"/>
    </source>
</evidence>
<dbReference type="SUPFAM" id="SSF51998">
    <property type="entry name" value="PFL-like glycyl radical enzymes"/>
    <property type="match status" value="1"/>
</dbReference>
<dbReference type="PROSITE" id="PS51554">
    <property type="entry name" value="PFL"/>
    <property type="match status" value="1"/>
</dbReference>
<evidence type="ECO:0000259" key="20">
    <source>
        <dbReference type="PROSITE" id="PS51554"/>
    </source>
</evidence>
<dbReference type="Proteomes" id="UP000562464">
    <property type="component" value="Unassembled WGS sequence"/>
</dbReference>
<evidence type="ECO:0000256" key="7">
    <source>
        <dbReference type="ARBA" id="ARBA00022490"/>
    </source>
</evidence>
<dbReference type="PROSITE" id="PS00850">
    <property type="entry name" value="GLY_RADICAL_1"/>
    <property type="match status" value="1"/>
</dbReference>
<accession>A0A841C7D2</accession>
<dbReference type="AlphaFoldDB" id="A0A841C7D2"/>
<dbReference type="GO" id="GO:0006006">
    <property type="term" value="P:glucose metabolic process"/>
    <property type="evidence" value="ECO:0007669"/>
    <property type="project" value="UniProtKB-UniRule"/>
</dbReference>
<evidence type="ECO:0000256" key="18">
    <source>
        <dbReference type="RuleBase" id="RU368075"/>
    </source>
</evidence>
<comment type="subunit">
    <text evidence="4 18">Homodimer.</text>
</comment>
<protein>
    <recommendedName>
        <fullName evidence="6 18">Formate acetyltransferase</fullName>
        <ecNumber evidence="5 18">2.3.1.54</ecNumber>
    </recommendedName>
    <alternativeName>
        <fullName evidence="13 18">Pyruvate formate-lyase</fullName>
    </alternativeName>
</protein>
<name>A0A841C7D2_9LACT</name>
<evidence type="ECO:0000256" key="8">
    <source>
        <dbReference type="ARBA" id="ARBA00022526"/>
    </source>
</evidence>
<reference evidence="21 22" key="1">
    <citation type="submission" date="2020-08" db="EMBL/GenBank/DDBJ databases">
        <title>Genomic Encyclopedia of Type Strains, Phase IV (KMG-IV): sequencing the most valuable type-strain genomes for metagenomic binning, comparative biology and taxonomic classification.</title>
        <authorList>
            <person name="Goeker M."/>
        </authorList>
    </citation>
    <scope>NUCLEOTIDE SEQUENCE [LARGE SCALE GENOMIC DNA]</scope>
    <source>
        <strain evidence="21 22">DSM 14925</strain>
    </source>
</reference>
<evidence type="ECO:0000256" key="9">
    <source>
        <dbReference type="ARBA" id="ARBA00022679"/>
    </source>
</evidence>
<evidence type="ECO:0000256" key="4">
    <source>
        <dbReference type="ARBA" id="ARBA00011738"/>
    </source>
</evidence>
<evidence type="ECO:0000256" key="13">
    <source>
        <dbReference type="ARBA" id="ARBA00031063"/>
    </source>
</evidence>
<evidence type="ECO:0000259" key="19">
    <source>
        <dbReference type="PROSITE" id="PS51149"/>
    </source>
</evidence>
<feature type="modified residue" description="Glycine radical" evidence="16 17">
    <location>
        <position position="749"/>
    </location>
</feature>
<evidence type="ECO:0000256" key="2">
    <source>
        <dbReference type="ARBA" id="ARBA00004809"/>
    </source>
</evidence>
<feature type="domain" description="Glycine radical" evidence="19">
    <location>
        <begin position="645"/>
        <end position="774"/>
    </location>
</feature>
<dbReference type="UniPathway" id="UPA00920">
    <property type="reaction ID" value="UER00891"/>
</dbReference>
<dbReference type="InterPro" id="IPR005949">
    <property type="entry name" value="Form_AcTrfase"/>
</dbReference>
<keyword evidence="22" id="KW-1185">Reference proteome</keyword>
<evidence type="ECO:0000256" key="16">
    <source>
        <dbReference type="PIRSR" id="PIRSR000379-2"/>
    </source>
</evidence>
<comment type="similarity">
    <text evidence="3 18">Belongs to the glycyl radical enzyme (GRE) family. PFL subfamily.</text>
</comment>
<evidence type="ECO:0000256" key="1">
    <source>
        <dbReference type="ARBA" id="ARBA00004496"/>
    </source>
</evidence>
<dbReference type="PROSITE" id="PS51149">
    <property type="entry name" value="GLY_RADICAL_2"/>
    <property type="match status" value="1"/>
</dbReference>
<evidence type="ECO:0000256" key="10">
    <source>
        <dbReference type="ARBA" id="ARBA00022818"/>
    </source>
</evidence>
<gene>
    <name evidence="21" type="ORF">HNQ37_001146</name>
</gene>
<keyword evidence="12 18" id="KW-0012">Acyltransferase</keyword>
<keyword evidence="11 18" id="KW-0119">Carbohydrate metabolism</keyword>
<comment type="catalytic activity">
    <reaction evidence="14 18">
        <text>formate + acetyl-CoA = pyruvate + CoA</text>
        <dbReference type="Rhea" id="RHEA:11844"/>
        <dbReference type="ChEBI" id="CHEBI:15361"/>
        <dbReference type="ChEBI" id="CHEBI:15740"/>
        <dbReference type="ChEBI" id="CHEBI:57287"/>
        <dbReference type="ChEBI" id="CHEBI:57288"/>
        <dbReference type="EC" id="2.3.1.54"/>
    </reaction>
</comment>
<evidence type="ECO:0000256" key="14">
    <source>
        <dbReference type="ARBA" id="ARBA00049029"/>
    </source>
</evidence>
<keyword evidence="7 18" id="KW-0963">Cytoplasm</keyword>
<feature type="active site" description="Cysteine radical intermediate" evidence="15">
    <location>
        <position position="417"/>
    </location>
</feature>
<comment type="subcellular location">
    <subcellularLocation>
        <location evidence="1 18">Cytoplasm</location>
    </subcellularLocation>
</comment>
<proteinExistence type="inferred from homology"/>
<dbReference type="Pfam" id="PF02901">
    <property type="entry name" value="PFL-like"/>
    <property type="match status" value="1"/>
</dbReference>
<feature type="active site" description="S-acetylcysteine intermediate" evidence="15">
    <location>
        <position position="416"/>
    </location>
</feature>
<evidence type="ECO:0000313" key="21">
    <source>
        <dbReference type="EMBL" id="MBB5888254.1"/>
    </source>
</evidence>
<evidence type="ECO:0000256" key="15">
    <source>
        <dbReference type="PIRSR" id="PIRSR000379-1"/>
    </source>
</evidence>
<organism evidence="21 22">
    <name type="scientific">Lactovum miscens</name>
    <dbReference type="NCBI Taxonomy" id="190387"/>
    <lineage>
        <taxon>Bacteria</taxon>
        <taxon>Bacillati</taxon>
        <taxon>Bacillota</taxon>
        <taxon>Bacilli</taxon>
        <taxon>Lactobacillales</taxon>
        <taxon>Streptococcaceae</taxon>
        <taxon>Lactovum</taxon>
    </lineage>
</organism>
<feature type="domain" description="PFL" evidence="20">
    <location>
        <begin position="8"/>
        <end position="629"/>
    </location>
</feature>
<dbReference type="InterPro" id="IPR004184">
    <property type="entry name" value="PFL_dom"/>
</dbReference>
<keyword evidence="10 16" id="KW-0556">Organic radical</keyword>
<dbReference type="EC" id="2.3.1.54" evidence="5 18"/>
<dbReference type="Pfam" id="PF01228">
    <property type="entry name" value="Gly_radical"/>
    <property type="match status" value="1"/>
</dbReference>
<keyword evidence="9 18" id="KW-0808">Transferase</keyword>
<keyword evidence="8 18" id="KW-0313">Glucose metabolism</keyword>
<dbReference type="FunFam" id="3.20.70.20:FF:000011">
    <property type="entry name" value="Formate acetyltransferase"/>
    <property type="match status" value="1"/>
</dbReference>
<dbReference type="Gene3D" id="3.20.70.20">
    <property type="match status" value="1"/>
</dbReference>
<evidence type="ECO:0000256" key="6">
    <source>
        <dbReference type="ARBA" id="ARBA00013897"/>
    </source>
</evidence>
<dbReference type="PANTHER" id="PTHR30191:SF8">
    <property type="entry name" value="FORMATE ACETYLTRANSFERASE"/>
    <property type="match status" value="1"/>
</dbReference>
<dbReference type="InterPro" id="IPR050244">
    <property type="entry name" value="Auton_GlycylRad_Cofactor"/>
</dbReference>
<dbReference type="InterPro" id="IPR019777">
    <property type="entry name" value="Form_AcTrfase_GR_CS"/>
</dbReference>
<dbReference type="GO" id="GO:0008861">
    <property type="term" value="F:formate C-acetyltransferase activity"/>
    <property type="evidence" value="ECO:0007669"/>
    <property type="project" value="UniProtKB-UniRule"/>
</dbReference>
<dbReference type="RefSeq" id="WP_183540155.1">
    <property type="nucleotide sequence ID" value="NZ_JACHHV010000018.1"/>
</dbReference>
<evidence type="ECO:0000256" key="17">
    <source>
        <dbReference type="PROSITE-ProRule" id="PRU00493"/>
    </source>
</evidence>
<evidence type="ECO:0000256" key="3">
    <source>
        <dbReference type="ARBA" id="ARBA00008375"/>
    </source>
</evidence>
<dbReference type="GO" id="GO:0005829">
    <property type="term" value="C:cytosol"/>
    <property type="evidence" value="ECO:0007669"/>
    <property type="project" value="TreeGrafter"/>
</dbReference>